<gene>
    <name evidence="2" type="ORF">HaLaN_12177</name>
</gene>
<dbReference type="AlphaFoldDB" id="A0A699Z9H5"/>
<keyword evidence="3" id="KW-1185">Reference proteome</keyword>
<evidence type="ECO:0000313" key="2">
    <source>
        <dbReference type="EMBL" id="GFH15866.1"/>
    </source>
</evidence>
<comment type="caution">
    <text evidence="2">The sequence shown here is derived from an EMBL/GenBank/DDBJ whole genome shotgun (WGS) entry which is preliminary data.</text>
</comment>
<reference evidence="2 3" key="1">
    <citation type="submission" date="2020-02" db="EMBL/GenBank/DDBJ databases">
        <title>Draft genome sequence of Haematococcus lacustris strain NIES-144.</title>
        <authorList>
            <person name="Morimoto D."/>
            <person name="Nakagawa S."/>
            <person name="Yoshida T."/>
            <person name="Sawayama S."/>
        </authorList>
    </citation>
    <scope>NUCLEOTIDE SEQUENCE [LARGE SCALE GENOMIC DNA]</scope>
    <source>
        <strain evidence="2 3">NIES-144</strain>
    </source>
</reference>
<dbReference type="EMBL" id="BLLF01000912">
    <property type="protein sequence ID" value="GFH15866.1"/>
    <property type="molecule type" value="Genomic_DNA"/>
</dbReference>
<accession>A0A699Z9H5</accession>
<proteinExistence type="predicted"/>
<feature type="non-terminal residue" evidence="2">
    <location>
        <position position="1"/>
    </location>
</feature>
<feature type="compositionally biased region" description="Basic and acidic residues" evidence="1">
    <location>
        <begin position="34"/>
        <end position="43"/>
    </location>
</feature>
<protein>
    <submittedName>
        <fullName evidence="2">Uncharacterized protein</fullName>
    </submittedName>
</protein>
<evidence type="ECO:0000313" key="3">
    <source>
        <dbReference type="Proteomes" id="UP000485058"/>
    </source>
</evidence>
<evidence type="ECO:0000256" key="1">
    <source>
        <dbReference type="SAM" id="MobiDB-lite"/>
    </source>
</evidence>
<sequence>MRQDLLRMQRPWLSLAEEKTVPPSEVQAEEEEAAEIKSDDPRSVEAGNYQAVEAGNYQAGG</sequence>
<organism evidence="2 3">
    <name type="scientific">Haematococcus lacustris</name>
    <name type="common">Green alga</name>
    <name type="synonym">Haematococcus pluvialis</name>
    <dbReference type="NCBI Taxonomy" id="44745"/>
    <lineage>
        <taxon>Eukaryota</taxon>
        <taxon>Viridiplantae</taxon>
        <taxon>Chlorophyta</taxon>
        <taxon>core chlorophytes</taxon>
        <taxon>Chlorophyceae</taxon>
        <taxon>CS clade</taxon>
        <taxon>Chlamydomonadales</taxon>
        <taxon>Haematococcaceae</taxon>
        <taxon>Haematococcus</taxon>
    </lineage>
</organism>
<dbReference type="Proteomes" id="UP000485058">
    <property type="component" value="Unassembled WGS sequence"/>
</dbReference>
<feature type="region of interest" description="Disordered" evidence="1">
    <location>
        <begin position="16"/>
        <end position="61"/>
    </location>
</feature>
<name>A0A699Z9H5_HAELA</name>